<dbReference type="AlphaFoldDB" id="A0A0C9LVK5"/>
<proteinExistence type="predicted"/>
<evidence type="ECO:0000313" key="3">
    <source>
        <dbReference type="Proteomes" id="UP000053815"/>
    </source>
</evidence>
<protein>
    <submittedName>
        <fullName evidence="2">Uncharacterized protein</fullName>
    </submittedName>
</protein>
<accession>A0A0C9LVK5</accession>
<dbReference type="EMBL" id="DF836431">
    <property type="protein sequence ID" value="GAN06935.1"/>
    <property type="molecule type" value="Genomic_DNA"/>
</dbReference>
<evidence type="ECO:0000256" key="1">
    <source>
        <dbReference type="SAM" id="Phobius"/>
    </source>
</evidence>
<feature type="transmembrane region" description="Helical" evidence="1">
    <location>
        <begin position="34"/>
        <end position="59"/>
    </location>
</feature>
<evidence type="ECO:0000313" key="2">
    <source>
        <dbReference type="EMBL" id="GAN06935.1"/>
    </source>
</evidence>
<reference evidence="2" key="1">
    <citation type="submission" date="2014-09" db="EMBL/GenBank/DDBJ databases">
        <title>Draft genome sequence of an oleaginous Mucoromycotina fungus Mucor ambiguus NBRC6742.</title>
        <authorList>
            <person name="Takeda I."/>
            <person name="Yamane N."/>
            <person name="Morita T."/>
            <person name="Tamano K."/>
            <person name="Machida M."/>
            <person name="Baker S."/>
            <person name="Koike H."/>
        </authorList>
    </citation>
    <scope>NUCLEOTIDE SEQUENCE</scope>
    <source>
        <strain evidence="2">NBRC 6742</strain>
    </source>
</reference>
<keyword evidence="1" id="KW-0812">Transmembrane</keyword>
<keyword evidence="3" id="KW-1185">Reference proteome</keyword>
<name>A0A0C9LVK5_9FUNG</name>
<sequence length="127" mass="14344">MDLQNFFSLGSALDSLMHYWETHVNGRFLVLHSWYFSAICCCYRSLVAIFMMLSLGACFCCCCRSFAVLVMLYHINLVLSAAANIYCWLSWARFCFCCRSFAVLAVLYRVNLVLPSAAGFLGDALSL</sequence>
<gene>
    <name evidence="2" type="ORF">MAM1_0142d06425</name>
</gene>
<dbReference type="Proteomes" id="UP000053815">
    <property type="component" value="Unassembled WGS sequence"/>
</dbReference>
<feature type="transmembrane region" description="Helical" evidence="1">
    <location>
        <begin position="66"/>
        <end position="85"/>
    </location>
</feature>
<keyword evidence="1" id="KW-1133">Transmembrane helix</keyword>
<organism evidence="2">
    <name type="scientific">Mucor ambiguus</name>
    <dbReference type="NCBI Taxonomy" id="91626"/>
    <lineage>
        <taxon>Eukaryota</taxon>
        <taxon>Fungi</taxon>
        <taxon>Fungi incertae sedis</taxon>
        <taxon>Mucoromycota</taxon>
        <taxon>Mucoromycotina</taxon>
        <taxon>Mucoromycetes</taxon>
        <taxon>Mucorales</taxon>
        <taxon>Mucorineae</taxon>
        <taxon>Mucoraceae</taxon>
        <taxon>Mucor</taxon>
    </lineage>
</organism>
<keyword evidence="1" id="KW-0472">Membrane</keyword>